<dbReference type="Gene3D" id="1.20.120.1910">
    <property type="entry name" value="Cysteine-tRNA ligase, C-terminal anti-codon recognition domain"/>
    <property type="match status" value="1"/>
</dbReference>
<evidence type="ECO:0000256" key="11">
    <source>
        <dbReference type="ARBA" id="ARBA00023146"/>
    </source>
</evidence>
<evidence type="ECO:0000259" key="15">
    <source>
        <dbReference type="Pfam" id="PF23493"/>
    </source>
</evidence>
<name>E1R388_SEDSS</name>
<dbReference type="GO" id="GO:0005829">
    <property type="term" value="C:cytosol"/>
    <property type="evidence" value="ECO:0007669"/>
    <property type="project" value="TreeGrafter"/>
</dbReference>
<dbReference type="InterPro" id="IPR009080">
    <property type="entry name" value="tRNAsynth_Ia_anticodon-bd"/>
</dbReference>
<dbReference type="InterPro" id="IPR032678">
    <property type="entry name" value="tRNA-synt_1_cat_dom"/>
</dbReference>
<organism evidence="16 17">
    <name type="scientific">Sediminispirochaeta smaragdinae (strain DSM 11293 / JCM 15392 / SEBR 4228)</name>
    <name type="common">Spirochaeta smaragdinae</name>
    <dbReference type="NCBI Taxonomy" id="573413"/>
    <lineage>
        <taxon>Bacteria</taxon>
        <taxon>Pseudomonadati</taxon>
        <taxon>Spirochaetota</taxon>
        <taxon>Spirochaetia</taxon>
        <taxon>Spirochaetales</taxon>
        <taxon>Spirochaetaceae</taxon>
        <taxon>Sediminispirochaeta</taxon>
    </lineage>
</organism>
<evidence type="ECO:0000256" key="5">
    <source>
        <dbReference type="ARBA" id="ARBA00022598"/>
    </source>
</evidence>
<dbReference type="GO" id="GO:0008270">
    <property type="term" value="F:zinc ion binding"/>
    <property type="evidence" value="ECO:0007669"/>
    <property type="project" value="UniProtKB-UniRule"/>
</dbReference>
<dbReference type="InterPro" id="IPR015803">
    <property type="entry name" value="Cys-tRNA-ligase"/>
</dbReference>
<dbReference type="STRING" id="573413.Spirs_2154"/>
<dbReference type="Pfam" id="PF01406">
    <property type="entry name" value="tRNA-synt_1e"/>
    <property type="match status" value="1"/>
</dbReference>
<evidence type="ECO:0000256" key="2">
    <source>
        <dbReference type="ARBA" id="ARBA00005594"/>
    </source>
</evidence>
<keyword evidence="11 13" id="KW-0030">Aminoacyl-tRNA synthetase</keyword>
<dbReference type="OrthoDB" id="9815130at2"/>
<evidence type="ECO:0000313" key="17">
    <source>
        <dbReference type="Proteomes" id="UP000002318"/>
    </source>
</evidence>
<dbReference type="PANTHER" id="PTHR10890:SF3">
    <property type="entry name" value="CYSTEINE--TRNA LIGASE, CYTOPLASMIC"/>
    <property type="match status" value="1"/>
</dbReference>
<evidence type="ECO:0000256" key="4">
    <source>
        <dbReference type="ARBA" id="ARBA00022490"/>
    </source>
</evidence>
<keyword evidence="7 13" id="KW-0547">Nucleotide-binding</keyword>
<comment type="catalytic activity">
    <reaction evidence="12 13">
        <text>tRNA(Cys) + L-cysteine + ATP = L-cysteinyl-tRNA(Cys) + AMP + diphosphate</text>
        <dbReference type="Rhea" id="RHEA:17773"/>
        <dbReference type="Rhea" id="RHEA-COMP:9661"/>
        <dbReference type="Rhea" id="RHEA-COMP:9679"/>
        <dbReference type="ChEBI" id="CHEBI:30616"/>
        <dbReference type="ChEBI" id="CHEBI:33019"/>
        <dbReference type="ChEBI" id="CHEBI:35235"/>
        <dbReference type="ChEBI" id="CHEBI:78442"/>
        <dbReference type="ChEBI" id="CHEBI:78517"/>
        <dbReference type="ChEBI" id="CHEBI:456215"/>
        <dbReference type="EC" id="6.1.1.16"/>
    </reaction>
</comment>
<feature type="short sequence motif" description="'HIGH' region" evidence="13">
    <location>
        <begin position="31"/>
        <end position="41"/>
    </location>
</feature>
<feature type="binding site" evidence="13">
    <location>
        <position position="222"/>
    </location>
    <ligand>
        <name>Zn(2+)</name>
        <dbReference type="ChEBI" id="CHEBI:29105"/>
    </ligand>
</feature>
<dbReference type="EC" id="6.1.1.16" evidence="13"/>
<evidence type="ECO:0000256" key="9">
    <source>
        <dbReference type="ARBA" id="ARBA00022840"/>
    </source>
</evidence>
<evidence type="ECO:0000256" key="1">
    <source>
        <dbReference type="ARBA" id="ARBA00004496"/>
    </source>
</evidence>
<feature type="short sequence motif" description="'KMSKS' region" evidence="13">
    <location>
        <begin position="279"/>
        <end position="283"/>
    </location>
</feature>
<dbReference type="HOGENOM" id="CLU_013528_0_1_12"/>
<evidence type="ECO:0000256" key="13">
    <source>
        <dbReference type="HAMAP-Rule" id="MF_00041"/>
    </source>
</evidence>
<reference evidence="16 17" key="1">
    <citation type="journal article" date="2010" name="Stand. Genomic Sci.">
        <title>Complete genome sequence of Spirochaeta smaragdinae type strain (SEBR 4228).</title>
        <authorList>
            <person name="Mavromatis K."/>
            <person name="Yasawong M."/>
            <person name="Chertkov O."/>
            <person name="Lapidus A."/>
            <person name="Lucas S."/>
            <person name="Nolan M."/>
            <person name="Del Rio T.G."/>
            <person name="Tice H."/>
            <person name="Cheng J.F."/>
            <person name="Pitluck S."/>
            <person name="Liolios K."/>
            <person name="Ivanova N."/>
            <person name="Tapia R."/>
            <person name="Han C."/>
            <person name="Bruce D."/>
            <person name="Goodwin L."/>
            <person name="Pati A."/>
            <person name="Chen A."/>
            <person name="Palaniappan K."/>
            <person name="Land M."/>
            <person name="Hauser L."/>
            <person name="Chang Y.J."/>
            <person name="Jeffries C.D."/>
            <person name="Detter J.C."/>
            <person name="Rohde M."/>
            <person name="Brambilla E."/>
            <person name="Spring S."/>
            <person name="Goker M."/>
            <person name="Sikorski J."/>
            <person name="Woyke T."/>
            <person name="Bristow J."/>
            <person name="Eisen J.A."/>
            <person name="Markowitz V."/>
            <person name="Hugenholtz P."/>
            <person name="Klenk H.P."/>
            <person name="Kyrpides N.C."/>
        </authorList>
    </citation>
    <scope>NUCLEOTIDE SEQUENCE [LARGE SCALE GENOMIC DNA]</scope>
    <source>
        <strain evidence="17">DSM 11293 / JCM 15392 / SEBR 4228</strain>
    </source>
</reference>
<dbReference type="GO" id="GO:0004817">
    <property type="term" value="F:cysteine-tRNA ligase activity"/>
    <property type="evidence" value="ECO:0007669"/>
    <property type="project" value="UniProtKB-UniRule"/>
</dbReference>
<dbReference type="NCBIfam" id="NF011108">
    <property type="entry name" value="PRK14536.1"/>
    <property type="match status" value="1"/>
</dbReference>
<evidence type="ECO:0000256" key="7">
    <source>
        <dbReference type="ARBA" id="ARBA00022741"/>
    </source>
</evidence>
<feature type="binding site" evidence="13">
    <location>
        <position position="247"/>
    </location>
    <ligand>
        <name>Zn(2+)</name>
        <dbReference type="ChEBI" id="CHEBI:29105"/>
    </ligand>
</feature>
<dbReference type="InterPro" id="IPR014729">
    <property type="entry name" value="Rossmann-like_a/b/a_fold"/>
</dbReference>
<feature type="binding site" evidence="13">
    <location>
        <position position="282"/>
    </location>
    <ligand>
        <name>ATP</name>
        <dbReference type="ChEBI" id="CHEBI:30616"/>
    </ligand>
</feature>
<dbReference type="AlphaFoldDB" id="E1R388"/>
<dbReference type="PANTHER" id="PTHR10890">
    <property type="entry name" value="CYSTEINYL-TRNA SYNTHETASE"/>
    <property type="match status" value="1"/>
</dbReference>
<gene>
    <name evidence="13" type="primary">cysS</name>
    <name evidence="16" type="ordered locus">Spirs_2154</name>
</gene>
<dbReference type="NCBIfam" id="TIGR00435">
    <property type="entry name" value="cysS"/>
    <property type="match status" value="1"/>
</dbReference>
<keyword evidence="4 13" id="KW-0963">Cytoplasm</keyword>
<comment type="cofactor">
    <cofactor evidence="13">
        <name>Zn(2+)</name>
        <dbReference type="ChEBI" id="CHEBI:29105"/>
    </cofactor>
    <text evidence="13">Binds 1 zinc ion per subunit.</text>
</comment>
<dbReference type="Gene3D" id="3.40.50.620">
    <property type="entry name" value="HUPs"/>
    <property type="match status" value="1"/>
</dbReference>
<evidence type="ECO:0000256" key="10">
    <source>
        <dbReference type="ARBA" id="ARBA00022917"/>
    </source>
</evidence>
<dbReference type="GO" id="GO:0006423">
    <property type="term" value="P:cysteinyl-tRNA aminoacylation"/>
    <property type="evidence" value="ECO:0007669"/>
    <property type="project" value="UniProtKB-UniRule"/>
</dbReference>
<keyword evidence="9 13" id="KW-0067">ATP-binding</keyword>
<keyword evidence="6 13" id="KW-0479">Metal-binding</keyword>
<dbReference type="PRINTS" id="PR00983">
    <property type="entry name" value="TRNASYNTHCYS"/>
</dbReference>
<keyword evidence="17" id="KW-1185">Reference proteome</keyword>
<dbReference type="Proteomes" id="UP000002318">
    <property type="component" value="Chromosome"/>
</dbReference>
<accession>E1R388</accession>
<comment type="subunit">
    <text evidence="3 13">Monomer.</text>
</comment>
<comment type="subcellular location">
    <subcellularLocation>
        <location evidence="1 13">Cytoplasm</location>
    </subcellularLocation>
</comment>
<dbReference type="InterPro" id="IPR056411">
    <property type="entry name" value="CysS_C"/>
</dbReference>
<dbReference type="GO" id="GO:0005524">
    <property type="term" value="F:ATP binding"/>
    <property type="evidence" value="ECO:0007669"/>
    <property type="project" value="UniProtKB-UniRule"/>
</dbReference>
<evidence type="ECO:0000313" key="16">
    <source>
        <dbReference type="EMBL" id="ADK81274.1"/>
    </source>
</evidence>
<dbReference type="SUPFAM" id="SSF52374">
    <property type="entry name" value="Nucleotidylyl transferase"/>
    <property type="match status" value="1"/>
</dbReference>
<evidence type="ECO:0000256" key="12">
    <source>
        <dbReference type="ARBA" id="ARBA00047398"/>
    </source>
</evidence>
<proteinExistence type="inferred from homology"/>
<comment type="similarity">
    <text evidence="2 13">Belongs to the class-I aminoacyl-tRNA synthetase family.</text>
</comment>
<dbReference type="HAMAP" id="MF_00041">
    <property type="entry name" value="Cys_tRNA_synth"/>
    <property type="match status" value="1"/>
</dbReference>
<evidence type="ECO:0000256" key="3">
    <source>
        <dbReference type="ARBA" id="ARBA00011245"/>
    </source>
</evidence>
<feature type="binding site" evidence="13">
    <location>
        <position position="251"/>
    </location>
    <ligand>
        <name>Zn(2+)</name>
        <dbReference type="ChEBI" id="CHEBI:29105"/>
    </ligand>
</feature>
<evidence type="ECO:0000256" key="8">
    <source>
        <dbReference type="ARBA" id="ARBA00022833"/>
    </source>
</evidence>
<dbReference type="KEGG" id="ssm:Spirs_2154"/>
<dbReference type="InterPro" id="IPR024909">
    <property type="entry name" value="Cys-tRNA/MSH_ligase"/>
</dbReference>
<dbReference type="RefSeq" id="WP_013254738.1">
    <property type="nucleotide sequence ID" value="NC_014364.1"/>
</dbReference>
<sequence length="474" mass="54021">MKILLYNTMGREVQEFKPIEDGLVKMYTCGPTVYNFAHIGNLRTYVFEDVLRRVFEYAGFKVEHVMNITDVGHLTDDADEGEDKMEKSSRESGKSVWEIAKYYTDAFFRDTDRLNIIRPTVAPRATEHIDDMIALIKRLEEGGHTYQAGGNVYFSIDTFPDYGRLALLDRQDLQAGARIEVDSNKRNPHDFVLWFTNSKFENHAMLWDSPWGKGYPGWHIECSAMSIRYLGEQFDIHCGGVDHIPVHHTNEIAQAEAATGKQWVQYWVHGEFLLMNKGKMAKSAGNFLTLQSLVDKGYHPLDYRYFCLGGHYRSQLQFSFESLDAAKSARERLVSRIAVLREELGDCWKEAIALPPSAAGSKFLERFEAAVGQDMNMPKALAELWQLLKSELQPGEKLSVVSAMDRVLGLNLLALPQHATDSSEDREIEELIEQRNAARSRKDFHLADEIRDKLSARGISIKDTPNGTKWSRTL</sequence>
<dbReference type="CDD" id="cd00672">
    <property type="entry name" value="CysRS_core"/>
    <property type="match status" value="1"/>
</dbReference>
<feature type="domain" description="Cysteinyl-tRNA ligase anticodon binding" evidence="15">
    <location>
        <begin position="426"/>
        <end position="470"/>
    </location>
</feature>
<keyword evidence="8 13" id="KW-0862">Zinc</keyword>
<dbReference type="SUPFAM" id="SSF47323">
    <property type="entry name" value="Anticodon-binding domain of a subclass of class I aminoacyl-tRNA synthetases"/>
    <property type="match status" value="1"/>
</dbReference>
<dbReference type="eggNOG" id="COG0215">
    <property type="taxonomic scope" value="Bacteria"/>
</dbReference>
<evidence type="ECO:0000259" key="14">
    <source>
        <dbReference type="Pfam" id="PF01406"/>
    </source>
</evidence>
<keyword evidence="5 13" id="KW-0436">Ligase</keyword>
<keyword evidence="10 13" id="KW-0648">Protein biosynthesis</keyword>
<dbReference type="Pfam" id="PF23493">
    <property type="entry name" value="CysS_C"/>
    <property type="match status" value="1"/>
</dbReference>
<feature type="domain" description="tRNA synthetases class I catalytic" evidence="14">
    <location>
        <begin position="16"/>
        <end position="327"/>
    </location>
</feature>
<feature type="binding site" evidence="13">
    <location>
        <position position="29"/>
    </location>
    <ligand>
        <name>Zn(2+)</name>
        <dbReference type="ChEBI" id="CHEBI:29105"/>
    </ligand>
</feature>
<evidence type="ECO:0000256" key="6">
    <source>
        <dbReference type="ARBA" id="ARBA00022723"/>
    </source>
</evidence>
<dbReference type="EMBL" id="CP002116">
    <property type="protein sequence ID" value="ADK81274.1"/>
    <property type="molecule type" value="Genomic_DNA"/>
</dbReference>
<protein>
    <recommendedName>
        <fullName evidence="13">Cysteine--tRNA ligase</fullName>
        <ecNumber evidence="13">6.1.1.16</ecNumber>
    </recommendedName>
    <alternativeName>
        <fullName evidence="13">Cysteinyl-tRNA synthetase</fullName>
        <shortName evidence="13">CysRS</shortName>
    </alternativeName>
</protein>
<dbReference type="FunFam" id="3.40.50.620:FF:000130">
    <property type="entry name" value="Cysteine--tRNA ligase"/>
    <property type="match status" value="1"/>
</dbReference>